<sequence>MSGQEKRQLVTNLKEKCKQWGLEYAPLFGVGQITPYLYVFTSHLHEFYDQFNNSKAFSIQGVERLNELLTRDYFDGKNREGEYFQQMIKKRLYQIVLPLTKTQLIHIRQRLESCAKLFGNYEPSDDENSDLCDDDYY</sequence>
<dbReference type="AlphaFoldDB" id="A0A813WZ02"/>
<evidence type="ECO:0000313" key="3">
    <source>
        <dbReference type="Proteomes" id="UP000663829"/>
    </source>
</evidence>
<dbReference type="Proteomes" id="UP000663829">
    <property type="component" value="Unassembled WGS sequence"/>
</dbReference>
<accession>A0A813WZ02</accession>
<evidence type="ECO:0000313" key="1">
    <source>
        <dbReference type="EMBL" id="CAF0862669.1"/>
    </source>
</evidence>
<proteinExistence type="predicted"/>
<gene>
    <name evidence="1" type="ORF">GPM918_LOCUS6672</name>
    <name evidence="2" type="ORF">SRO942_LOCUS6672</name>
</gene>
<dbReference type="EMBL" id="CAJOBC010001040">
    <property type="protein sequence ID" value="CAF3650302.1"/>
    <property type="molecule type" value="Genomic_DNA"/>
</dbReference>
<reference evidence="1" key="1">
    <citation type="submission" date="2021-02" db="EMBL/GenBank/DDBJ databases">
        <authorList>
            <person name="Nowell W R."/>
        </authorList>
    </citation>
    <scope>NUCLEOTIDE SEQUENCE</scope>
</reference>
<protein>
    <submittedName>
        <fullName evidence="1">Uncharacterized protein</fullName>
    </submittedName>
</protein>
<organism evidence="1 3">
    <name type="scientific">Didymodactylos carnosus</name>
    <dbReference type="NCBI Taxonomy" id="1234261"/>
    <lineage>
        <taxon>Eukaryota</taxon>
        <taxon>Metazoa</taxon>
        <taxon>Spiralia</taxon>
        <taxon>Gnathifera</taxon>
        <taxon>Rotifera</taxon>
        <taxon>Eurotatoria</taxon>
        <taxon>Bdelloidea</taxon>
        <taxon>Philodinida</taxon>
        <taxon>Philodinidae</taxon>
        <taxon>Didymodactylos</taxon>
    </lineage>
</organism>
<keyword evidence="3" id="KW-1185">Reference proteome</keyword>
<evidence type="ECO:0000313" key="2">
    <source>
        <dbReference type="EMBL" id="CAF3650302.1"/>
    </source>
</evidence>
<dbReference type="Proteomes" id="UP000681722">
    <property type="component" value="Unassembled WGS sequence"/>
</dbReference>
<dbReference type="EMBL" id="CAJNOQ010001040">
    <property type="protein sequence ID" value="CAF0862669.1"/>
    <property type="molecule type" value="Genomic_DNA"/>
</dbReference>
<comment type="caution">
    <text evidence="1">The sequence shown here is derived from an EMBL/GenBank/DDBJ whole genome shotgun (WGS) entry which is preliminary data.</text>
</comment>
<name>A0A813WZ02_9BILA</name>
<dbReference type="OrthoDB" id="5982080at2759"/>